<dbReference type="EMBL" id="RQXT01000048">
    <property type="protein sequence ID" value="RRH93766.1"/>
    <property type="molecule type" value="Genomic_DNA"/>
</dbReference>
<name>A0A3P3F686_9HYPH</name>
<gene>
    <name evidence="5" type="ORF">EH240_28795</name>
</gene>
<dbReference type="GO" id="GO:0030145">
    <property type="term" value="F:manganese ion binding"/>
    <property type="evidence" value="ECO:0007669"/>
    <property type="project" value="TreeGrafter"/>
</dbReference>
<keyword evidence="3" id="KW-0464">Manganese</keyword>
<evidence type="ECO:0000313" key="6">
    <source>
        <dbReference type="Proteomes" id="UP000273786"/>
    </source>
</evidence>
<keyword evidence="2" id="KW-0378">Hydrolase</keyword>
<evidence type="ECO:0000256" key="2">
    <source>
        <dbReference type="ARBA" id="ARBA00022801"/>
    </source>
</evidence>
<dbReference type="PROSITE" id="PS51409">
    <property type="entry name" value="ARGINASE_2"/>
    <property type="match status" value="1"/>
</dbReference>
<sequence length="279" mass="29131">MNISIILAAYDSGHFHGGCGQGPDALISGGLAEALKLAGHDVDVHDIGKVVEDEQEREIGTGFAVCNAVSGEVRIALDNGRFPIVLAGNCLTSAGAVAGEGGDAIIWADQHGDLNTPDTSTSGFLDGMALATVLGLCWRRMAAQVPGFKAIDPARCVLVNARDLDPAEKELLEKLPIIRTECPDWAGAAAKLKATGAERIHMHVDLDVHDPEKLQANRYTTPGGPVPEQVRTAMCGLAGPLSIAGLTISAYDPGFDPKGDVPPLVGELVVELLSTMEGR</sequence>
<protein>
    <submittedName>
        <fullName evidence="5">Arginase family protein</fullName>
    </submittedName>
</protein>
<organism evidence="5 6">
    <name type="scientific">Mesorhizobium tamadayense</name>
    <dbReference type="NCBI Taxonomy" id="425306"/>
    <lineage>
        <taxon>Bacteria</taxon>
        <taxon>Pseudomonadati</taxon>
        <taxon>Pseudomonadota</taxon>
        <taxon>Alphaproteobacteria</taxon>
        <taxon>Hyphomicrobiales</taxon>
        <taxon>Phyllobacteriaceae</taxon>
        <taxon>Mesorhizobium</taxon>
    </lineage>
</organism>
<dbReference type="GO" id="GO:0005737">
    <property type="term" value="C:cytoplasm"/>
    <property type="evidence" value="ECO:0007669"/>
    <property type="project" value="TreeGrafter"/>
</dbReference>
<dbReference type="OrthoDB" id="9788689at2"/>
<keyword evidence="1" id="KW-0479">Metal-binding</keyword>
<comment type="similarity">
    <text evidence="4">Belongs to the arginase family.</text>
</comment>
<dbReference type="Gene3D" id="3.40.800.10">
    <property type="entry name" value="Ureohydrolase domain"/>
    <property type="match status" value="1"/>
</dbReference>
<keyword evidence="6" id="KW-1185">Reference proteome</keyword>
<dbReference type="RefSeq" id="WP_125004940.1">
    <property type="nucleotide sequence ID" value="NZ_RQXT01000048.1"/>
</dbReference>
<dbReference type="InterPro" id="IPR006035">
    <property type="entry name" value="Ureohydrolase"/>
</dbReference>
<dbReference type="InterPro" id="IPR023696">
    <property type="entry name" value="Ureohydrolase_dom_sf"/>
</dbReference>
<comment type="caution">
    <text evidence="5">The sequence shown here is derived from an EMBL/GenBank/DDBJ whole genome shotgun (WGS) entry which is preliminary data.</text>
</comment>
<dbReference type="CDD" id="cd09999">
    <property type="entry name" value="Arginase-like_1"/>
    <property type="match status" value="1"/>
</dbReference>
<dbReference type="AlphaFoldDB" id="A0A3P3F686"/>
<dbReference type="SUPFAM" id="SSF52768">
    <property type="entry name" value="Arginase/deacetylase"/>
    <property type="match status" value="1"/>
</dbReference>
<dbReference type="Pfam" id="PF00491">
    <property type="entry name" value="Arginase"/>
    <property type="match status" value="1"/>
</dbReference>
<proteinExistence type="inferred from homology"/>
<dbReference type="Proteomes" id="UP000273786">
    <property type="component" value="Unassembled WGS sequence"/>
</dbReference>
<evidence type="ECO:0000256" key="4">
    <source>
        <dbReference type="PROSITE-ProRule" id="PRU00742"/>
    </source>
</evidence>
<evidence type="ECO:0000256" key="1">
    <source>
        <dbReference type="ARBA" id="ARBA00022723"/>
    </source>
</evidence>
<dbReference type="PANTHER" id="PTHR43782">
    <property type="entry name" value="ARGINASE"/>
    <property type="match status" value="1"/>
</dbReference>
<reference evidence="5 6" key="1">
    <citation type="submission" date="2018-11" db="EMBL/GenBank/DDBJ databases">
        <title>the genome of Mesorhizobium tamadayense DSM 28320.</title>
        <authorList>
            <person name="Gao J."/>
        </authorList>
    </citation>
    <scope>NUCLEOTIDE SEQUENCE [LARGE SCALE GENOMIC DNA]</scope>
    <source>
        <strain evidence="5 6">DSM 28320</strain>
    </source>
</reference>
<dbReference type="PANTHER" id="PTHR43782:SF3">
    <property type="entry name" value="ARGINASE"/>
    <property type="match status" value="1"/>
</dbReference>
<dbReference type="GO" id="GO:0004053">
    <property type="term" value="F:arginase activity"/>
    <property type="evidence" value="ECO:0007669"/>
    <property type="project" value="TreeGrafter"/>
</dbReference>
<evidence type="ECO:0000256" key="3">
    <source>
        <dbReference type="ARBA" id="ARBA00023211"/>
    </source>
</evidence>
<accession>A0A3P3F686</accession>
<evidence type="ECO:0000313" key="5">
    <source>
        <dbReference type="EMBL" id="RRH93766.1"/>
    </source>
</evidence>